<organism evidence="1 2">
    <name type="scientific">Mytilus galloprovincialis</name>
    <name type="common">Mediterranean mussel</name>
    <dbReference type="NCBI Taxonomy" id="29158"/>
    <lineage>
        <taxon>Eukaryota</taxon>
        <taxon>Metazoa</taxon>
        <taxon>Spiralia</taxon>
        <taxon>Lophotrochozoa</taxon>
        <taxon>Mollusca</taxon>
        <taxon>Bivalvia</taxon>
        <taxon>Autobranchia</taxon>
        <taxon>Pteriomorphia</taxon>
        <taxon>Mytilida</taxon>
        <taxon>Mytiloidea</taxon>
        <taxon>Mytilidae</taxon>
        <taxon>Mytilinae</taxon>
        <taxon>Mytilus</taxon>
    </lineage>
</organism>
<evidence type="ECO:0000313" key="1">
    <source>
        <dbReference type="EMBL" id="VDI54316.1"/>
    </source>
</evidence>
<keyword evidence="2" id="KW-1185">Reference proteome</keyword>
<accession>A0A8B6FVM4</accession>
<evidence type="ECO:0000313" key="2">
    <source>
        <dbReference type="Proteomes" id="UP000596742"/>
    </source>
</evidence>
<dbReference type="OrthoDB" id="6200165at2759"/>
<protein>
    <submittedName>
        <fullName evidence="1">Uncharacterized protein</fullName>
    </submittedName>
</protein>
<sequence>MDPTTLTRDNIKQQTDETVCIKWNFEKNRSIKILVIEEVTTSYMLRVSNCEYCKSKRPYDLGKYARHEKDITKDEIDRATRTWITDIRNEKFSSKKEQLANPSNDKNLPLVRQLRLLIYTEDGI</sequence>
<reference evidence="1" key="1">
    <citation type="submission" date="2018-11" db="EMBL/GenBank/DDBJ databases">
        <authorList>
            <person name="Alioto T."/>
            <person name="Alioto T."/>
        </authorList>
    </citation>
    <scope>NUCLEOTIDE SEQUENCE</scope>
</reference>
<dbReference type="AlphaFoldDB" id="A0A8B6FVM4"/>
<dbReference type="Proteomes" id="UP000596742">
    <property type="component" value="Unassembled WGS sequence"/>
</dbReference>
<name>A0A8B6FVM4_MYTGA</name>
<proteinExistence type="predicted"/>
<gene>
    <name evidence="1" type="ORF">MGAL_10B032143</name>
</gene>
<dbReference type="EMBL" id="UYJE01007381">
    <property type="protein sequence ID" value="VDI54316.1"/>
    <property type="molecule type" value="Genomic_DNA"/>
</dbReference>
<comment type="caution">
    <text evidence="1">The sequence shown here is derived from an EMBL/GenBank/DDBJ whole genome shotgun (WGS) entry which is preliminary data.</text>
</comment>